<dbReference type="KEGG" id="sba:Sulba_0747"/>
<evidence type="ECO:0000256" key="2">
    <source>
        <dbReference type="ARBA" id="ARBA00022729"/>
    </source>
</evidence>
<evidence type="ECO:0000313" key="5">
    <source>
        <dbReference type="Proteomes" id="UP000006176"/>
    </source>
</evidence>
<reference evidence="4 5" key="1">
    <citation type="submission" date="2012-06" db="EMBL/GenBank/DDBJ databases">
        <title>Complete sequence of Sulfurospirillum barnesii SES-3.</title>
        <authorList>
            <consortium name="US DOE Joint Genome Institute"/>
            <person name="Lucas S."/>
            <person name="Han J."/>
            <person name="Lapidus A."/>
            <person name="Cheng J.-F."/>
            <person name="Goodwin L."/>
            <person name="Pitluck S."/>
            <person name="Peters L."/>
            <person name="Ovchinnikova G."/>
            <person name="Lu M."/>
            <person name="Detter J.C."/>
            <person name="Han C."/>
            <person name="Tapia R."/>
            <person name="Land M."/>
            <person name="Hauser L."/>
            <person name="Kyrpides N."/>
            <person name="Ivanova N."/>
            <person name="Pagani I."/>
            <person name="Stolz J."/>
            <person name="Arkin A."/>
            <person name="Dehal P."/>
            <person name="Oremland R."/>
            <person name="Saltikov C."/>
            <person name="Basu P."/>
            <person name="Hollibaugh J."/>
            <person name="Newman D."/>
            <person name="Stolyar S."/>
            <person name="Hazen T."/>
            <person name="Woyke T."/>
        </authorList>
    </citation>
    <scope>NUCLEOTIDE SEQUENCE [LARGE SCALE GENOMIC DNA]</scope>
    <source>
        <strain evidence="5">ATCC 700032 / DSM 10660 / SES-3</strain>
    </source>
</reference>
<name>I3XVS8_SULBS</name>
<evidence type="ECO:0000256" key="1">
    <source>
        <dbReference type="ARBA" id="ARBA00010062"/>
    </source>
</evidence>
<dbReference type="AlphaFoldDB" id="I3XVS8"/>
<feature type="domain" description="Leucine-binding protein" evidence="3">
    <location>
        <begin position="44"/>
        <end position="375"/>
    </location>
</feature>
<dbReference type="PANTHER" id="PTHR30483:SF6">
    <property type="entry name" value="PERIPLASMIC BINDING PROTEIN OF ABC TRANSPORTER FOR NATURAL AMINO ACIDS"/>
    <property type="match status" value="1"/>
</dbReference>
<dbReference type="eggNOG" id="COG0683">
    <property type="taxonomic scope" value="Bacteria"/>
</dbReference>
<keyword evidence="5" id="KW-1185">Reference proteome</keyword>
<dbReference type="Pfam" id="PF13458">
    <property type="entry name" value="Peripla_BP_6"/>
    <property type="match status" value="1"/>
</dbReference>
<dbReference type="HOGENOM" id="CLU_027128_6_1_7"/>
<dbReference type="EMBL" id="CP003333">
    <property type="protein sequence ID" value="AFL68052.1"/>
    <property type="molecule type" value="Genomic_DNA"/>
</dbReference>
<evidence type="ECO:0000259" key="3">
    <source>
        <dbReference type="Pfam" id="PF13458"/>
    </source>
</evidence>
<sequence>MMKFFLSVITVFGVVIYLSIPKTSYHFGELRTKTLKDGLVTDLKVGVVWPFSTTNNLFKEGIELAVEEINEKGIHGRKFNIVYKDTASDQKKAIKIAKEFVETPDMFAVMGHYDSNTVAKTSISYERAKLFYINTGALGSFLSEHNFNYFVRTSMNTDMLAKKMVLALSKEGYKMVYHITQEDSYGQDIAFNFKNYLDFMDMRICRSDSYFRWDKKFHKIIYDLRGENCDVVFVAGYEPWAWKFLSDMRDMGVTLPFVAAATSIDSLMEIAPKAAEGAMFYTYYDPHSNDSNNVKFYNTFKKKYGMEPDVYAATGYDSIKMLAEAIERTKSIDPLNLVYYFKYIMHHVGVNGTYSFTSKGEVRERPFYLMKVENGKGVMVRSLEPDYNVDD</sequence>
<dbReference type="Proteomes" id="UP000006176">
    <property type="component" value="Chromosome"/>
</dbReference>
<protein>
    <submittedName>
        <fullName evidence="4">Amino acid/amide ABC transporter substrate-binding protein, HAAT family</fullName>
    </submittedName>
</protein>
<dbReference type="PANTHER" id="PTHR30483">
    <property type="entry name" value="LEUCINE-SPECIFIC-BINDING PROTEIN"/>
    <property type="match status" value="1"/>
</dbReference>
<dbReference type="InterPro" id="IPR028081">
    <property type="entry name" value="Leu-bd"/>
</dbReference>
<dbReference type="SUPFAM" id="SSF53822">
    <property type="entry name" value="Periplasmic binding protein-like I"/>
    <property type="match status" value="1"/>
</dbReference>
<comment type="similarity">
    <text evidence="1">Belongs to the leucine-binding protein family.</text>
</comment>
<dbReference type="PATRIC" id="fig|760154.4.peg.745"/>
<dbReference type="STRING" id="760154.Sulba_0747"/>
<evidence type="ECO:0000313" key="4">
    <source>
        <dbReference type="EMBL" id="AFL68052.1"/>
    </source>
</evidence>
<dbReference type="Gene3D" id="3.40.50.2300">
    <property type="match status" value="2"/>
</dbReference>
<organism evidence="4 5">
    <name type="scientific">Sulfurospirillum barnesii (strain ATCC 700032 / DSM 10660 / SES-3)</name>
    <dbReference type="NCBI Taxonomy" id="760154"/>
    <lineage>
        <taxon>Bacteria</taxon>
        <taxon>Pseudomonadati</taxon>
        <taxon>Campylobacterota</taxon>
        <taxon>Epsilonproteobacteria</taxon>
        <taxon>Campylobacterales</taxon>
        <taxon>Sulfurospirillaceae</taxon>
        <taxon>Sulfurospirillum</taxon>
    </lineage>
</organism>
<dbReference type="RefSeq" id="WP_014768932.1">
    <property type="nucleotide sequence ID" value="NC_018002.1"/>
</dbReference>
<dbReference type="InterPro" id="IPR028082">
    <property type="entry name" value="Peripla_BP_I"/>
</dbReference>
<proteinExistence type="inferred from homology"/>
<keyword evidence="2" id="KW-0732">Signal</keyword>
<dbReference type="InterPro" id="IPR051010">
    <property type="entry name" value="BCAA_transport"/>
</dbReference>
<accession>I3XVS8</accession>
<gene>
    <name evidence="4" type="ordered locus">Sulba_0747</name>
</gene>